<dbReference type="Proteomes" id="UP001197770">
    <property type="component" value="Unassembled WGS sequence"/>
</dbReference>
<proteinExistence type="predicted"/>
<dbReference type="InterPro" id="IPR036249">
    <property type="entry name" value="Thioredoxin-like_sf"/>
</dbReference>
<dbReference type="PROSITE" id="PS51352">
    <property type="entry name" value="THIOREDOXIN_2"/>
    <property type="match status" value="1"/>
</dbReference>
<dbReference type="SUPFAM" id="SSF52833">
    <property type="entry name" value="Thioredoxin-like"/>
    <property type="match status" value="1"/>
</dbReference>
<evidence type="ECO:0000313" key="3">
    <source>
        <dbReference type="Proteomes" id="UP001197770"/>
    </source>
</evidence>
<reference evidence="2 3" key="1">
    <citation type="submission" date="2021-11" db="EMBL/GenBank/DDBJ databases">
        <title>Seasonal and diel survey of microbial diversity of the Tyrrhenian coast.</title>
        <authorList>
            <person name="Gattoni G."/>
            <person name="Corral P."/>
        </authorList>
    </citation>
    <scope>NUCLEOTIDE SEQUENCE [LARGE SCALE GENOMIC DNA]</scope>
    <source>
        <strain evidence="2 3">Mr9</strain>
    </source>
</reference>
<gene>
    <name evidence="2" type="ORF">LLW17_14075</name>
</gene>
<name>A0ABS8GV17_9FLAO</name>
<dbReference type="PROSITE" id="PS51257">
    <property type="entry name" value="PROKAR_LIPOPROTEIN"/>
    <property type="match status" value="1"/>
</dbReference>
<organism evidence="2 3">
    <name type="scientific">Leeuwenhoekiella parthenopeia</name>
    <dbReference type="NCBI Taxonomy" id="2890320"/>
    <lineage>
        <taxon>Bacteria</taxon>
        <taxon>Pseudomonadati</taxon>
        <taxon>Bacteroidota</taxon>
        <taxon>Flavobacteriia</taxon>
        <taxon>Flavobacteriales</taxon>
        <taxon>Flavobacteriaceae</taxon>
        <taxon>Leeuwenhoekiella</taxon>
    </lineage>
</organism>
<dbReference type="RefSeq" id="WP_228230929.1">
    <property type="nucleotide sequence ID" value="NZ_JAJGMW010000020.1"/>
</dbReference>
<evidence type="ECO:0000259" key="1">
    <source>
        <dbReference type="PROSITE" id="PS51352"/>
    </source>
</evidence>
<dbReference type="Gene3D" id="3.40.30.10">
    <property type="entry name" value="Glutaredoxin"/>
    <property type="match status" value="1"/>
</dbReference>
<protein>
    <submittedName>
        <fullName evidence="2">Peroxiredoxin family protein</fullName>
    </submittedName>
</protein>
<sequence>MIEKLLFFILILLLAGCGSDTPKADTGTYLGGEVVNPVSNHVILSKDGIFLDSISLDQNNRFLYQFKNTPKGIYTFEHNEEQIVYIEPGDSLLLRVNTFEFDETLTYTGYGASENNLLIEFFLKNEEENNLMIQREIYQQDPATFSRSILSFKNERQDMLDEFLKSHDVSDDFESIAQALVDYDYYARLEVYPMSHFGVDRVDFIKSLPNSFYDYRKKVNFNEAKFIELYPYQRFLFNYFNQAAFREYFTEETYNPLSFTHNLHKLRLIQSEIKNDSVKSFLLTRTIKDYLANSNDKKGGETLYEMYMNQIPSEADKKEIRDLYTANKKIETGKRIPDEQLLTLQQDTVTFETSIKKPAFIFFWSNNNKTHAKRAQQLAESYLEKFPEFTFMAINVNDDYTSWKRSIERYDFKPQNQFLFTGDYNQLVKDLALSSTLKTFIVDQNGFIINAHTNLFSTTFESELLTALNK</sequence>
<dbReference type="InterPro" id="IPR013766">
    <property type="entry name" value="Thioredoxin_domain"/>
</dbReference>
<keyword evidence="3" id="KW-1185">Reference proteome</keyword>
<accession>A0ABS8GV17</accession>
<feature type="domain" description="Thioredoxin" evidence="1">
    <location>
        <begin position="330"/>
        <end position="470"/>
    </location>
</feature>
<comment type="caution">
    <text evidence="2">The sequence shown here is derived from an EMBL/GenBank/DDBJ whole genome shotgun (WGS) entry which is preliminary data.</text>
</comment>
<evidence type="ECO:0000313" key="2">
    <source>
        <dbReference type="EMBL" id="MCC4213855.1"/>
    </source>
</evidence>
<dbReference type="EMBL" id="JAJGMW010000020">
    <property type="protein sequence ID" value="MCC4213855.1"/>
    <property type="molecule type" value="Genomic_DNA"/>
</dbReference>